<dbReference type="GO" id="GO:0035312">
    <property type="term" value="F:5'-3' DNA exonuclease activity"/>
    <property type="evidence" value="ECO:0007669"/>
    <property type="project" value="TreeGrafter"/>
</dbReference>
<sequence>MNQLLSEDMKTLVYEIHPQEEKEYVTLPFTVDEATDRLDVSYSFTGKDDGAVIDLGIEDPYQFCGWSGGACDHFVISEREATPEYKRGRLHCGVWNIILGAYRVPHICKVFVTIKQQRTDVPVWLKGDLHMHTEHSDGSFTIEDTFRIAKKKGLILLLQPTTIRLRKNRCGFWHDGVMVIPGVEWSTYKGHANILGGQEPLESFRIRTDQKATELMNAVKKRGDVWIVNHPFDDGCPWEWPHHLQAVEVWNGPWRLINEKASGFLVARTVGSWQRDYGYWRK</sequence>
<dbReference type="NCBIfam" id="NF038032">
    <property type="entry name" value="CehA_McbA_metalo"/>
    <property type="match status" value="1"/>
</dbReference>
<keyword evidence="2" id="KW-1185">Reference proteome</keyword>
<dbReference type="Gene3D" id="3.20.20.140">
    <property type="entry name" value="Metal-dependent hydrolases"/>
    <property type="match status" value="2"/>
</dbReference>
<reference evidence="1 2" key="1">
    <citation type="submission" date="2019-03" db="EMBL/GenBank/DDBJ databases">
        <title>Genomic Encyclopedia of Type Strains, Phase IV (KMG-IV): sequencing the most valuable type-strain genomes for metagenomic binning, comparative biology and taxonomic classification.</title>
        <authorList>
            <person name="Goeker M."/>
        </authorList>
    </citation>
    <scope>NUCLEOTIDE SEQUENCE [LARGE SCALE GENOMIC DNA]</scope>
    <source>
        <strain evidence="1 2">DSM 28697</strain>
    </source>
</reference>
<accession>A0A4R6U457</accession>
<protein>
    <submittedName>
        <fullName evidence="1">Uncharacterized protein</fullName>
    </submittedName>
</protein>
<comment type="caution">
    <text evidence="1">The sequence shown here is derived from an EMBL/GenBank/DDBJ whole genome shotgun (WGS) entry which is preliminary data.</text>
</comment>
<organism evidence="1 2">
    <name type="scientific">Aureibacillus halotolerans</name>
    <dbReference type="NCBI Taxonomy" id="1508390"/>
    <lineage>
        <taxon>Bacteria</taxon>
        <taxon>Bacillati</taxon>
        <taxon>Bacillota</taxon>
        <taxon>Bacilli</taxon>
        <taxon>Bacillales</taxon>
        <taxon>Bacillaceae</taxon>
        <taxon>Aureibacillus</taxon>
    </lineage>
</organism>
<name>A0A4R6U457_9BACI</name>
<dbReference type="AlphaFoldDB" id="A0A4R6U457"/>
<dbReference type="PANTHER" id="PTHR42924:SF3">
    <property type="entry name" value="POLYMERASE_HISTIDINOL PHOSPHATASE N-TERMINAL DOMAIN-CONTAINING PROTEIN"/>
    <property type="match status" value="1"/>
</dbReference>
<evidence type="ECO:0000313" key="1">
    <source>
        <dbReference type="EMBL" id="TDQ41230.1"/>
    </source>
</evidence>
<dbReference type="EMBL" id="SNYJ01000004">
    <property type="protein sequence ID" value="TDQ41230.1"/>
    <property type="molecule type" value="Genomic_DNA"/>
</dbReference>
<dbReference type="PANTHER" id="PTHR42924">
    <property type="entry name" value="EXONUCLEASE"/>
    <property type="match status" value="1"/>
</dbReference>
<proteinExistence type="predicted"/>
<dbReference type="RefSeq" id="WP_166639198.1">
    <property type="nucleotide sequence ID" value="NZ_SNYJ01000004.1"/>
</dbReference>
<dbReference type="GO" id="GO:0004534">
    <property type="term" value="F:5'-3' RNA exonuclease activity"/>
    <property type="evidence" value="ECO:0007669"/>
    <property type="project" value="TreeGrafter"/>
</dbReference>
<gene>
    <name evidence="1" type="ORF">EV213_104228</name>
</gene>
<dbReference type="InterPro" id="IPR052018">
    <property type="entry name" value="PHP_domain"/>
</dbReference>
<dbReference type="Proteomes" id="UP000295632">
    <property type="component" value="Unassembled WGS sequence"/>
</dbReference>
<evidence type="ECO:0000313" key="2">
    <source>
        <dbReference type="Proteomes" id="UP000295632"/>
    </source>
</evidence>
<dbReference type="InterPro" id="IPR016195">
    <property type="entry name" value="Pol/histidinol_Pase-like"/>
</dbReference>
<dbReference type="SUPFAM" id="SSF89550">
    <property type="entry name" value="PHP domain-like"/>
    <property type="match status" value="1"/>
</dbReference>